<dbReference type="Proteomes" id="UP000228635">
    <property type="component" value="Unassembled WGS sequence"/>
</dbReference>
<dbReference type="AlphaFoldDB" id="A0A2M6WI01"/>
<evidence type="ECO:0000313" key="2">
    <source>
        <dbReference type="Proteomes" id="UP000228635"/>
    </source>
</evidence>
<evidence type="ECO:0008006" key="3">
    <source>
        <dbReference type="Google" id="ProtNLM"/>
    </source>
</evidence>
<name>A0A2M6WI01_9BACT</name>
<organism evidence="1 2">
    <name type="scientific">Candidatus Harrisonbacteria bacterium CG10_big_fil_rev_8_21_14_0_10_42_17</name>
    <dbReference type="NCBI Taxonomy" id="1974584"/>
    <lineage>
        <taxon>Bacteria</taxon>
        <taxon>Candidatus Harrisoniibacteriota</taxon>
    </lineage>
</organism>
<protein>
    <recommendedName>
        <fullName evidence="3">Rubredoxin-like domain-containing protein</fullName>
    </recommendedName>
</protein>
<reference evidence="2" key="1">
    <citation type="submission" date="2017-09" db="EMBL/GenBank/DDBJ databases">
        <title>Depth-based differentiation of microbial function through sediment-hosted aquifers and enrichment of novel symbionts in the deep terrestrial subsurface.</title>
        <authorList>
            <person name="Probst A.J."/>
            <person name="Ladd B."/>
            <person name="Jarett J.K."/>
            <person name="Geller-Mcgrath D.E."/>
            <person name="Sieber C.M.K."/>
            <person name="Emerson J.B."/>
            <person name="Anantharaman K."/>
            <person name="Thomas B.C."/>
            <person name="Malmstrom R."/>
            <person name="Stieglmeier M."/>
            <person name="Klingl A."/>
            <person name="Woyke T."/>
            <person name="Ryan C.M."/>
            <person name="Banfield J.F."/>
        </authorList>
    </citation>
    <scope>NUCLEOTIDE SEQUENCE [LARGE SCALE GENOMIC DNA]</scope>
</reference>
<dbReference type="EMBL" id="PFBA01000024">
    <property type="protein sequence ID" value="PIT92417.1"/>
    <property type="molecule type" value="Genomic_DNA"/>
</dbReference>
<evidence type="ECO:0000313" key="1">
    <source>
        <dbReference type="EMBL" id="PIT92417.1"/>
    </source>
</evidence>
<sequence length="83" mass="9298">MAGIKHRLAEEKPEWKIYMKGDRVPSSVPYICDNCGTTVFFNEGDTFDSCPSCHAGSDEGPEGFQEIARVWRMVAPPFESLNN</sequence>
<comment type="caution">
    <text evidence="1">The sequence shown here is derived from an EMBL/GenBank/DDBJ whole genome shotgun (WGS) entry which is preliminary data.</text>
</comment>
<proteinExistence type="predicted"/>
<gene>
    <name evidence="1" type="ORF">COU08_02845</name>
</gene>
<accession>A0A2M6WI01</accession>